<keyword evidence="2" id="KW-1185">Reference proteome</keyword>
<organism evidence="1 2">
    <name type="scientific">Colletotrichum sidae</name>
    <dbReference type="NCBI Taxonomy" id="1347389"/>
    <lineage>
        <taxon>Eukaryota</taxon>
        <taxon>Fungi</taxon>
        <taxon>Dikarya</taxon>
        <taxon>Ascomycota</taxon>
        <taxon>Pezizomycotina</taxon>
        <taxon>Sordariomycetes</taxon>
        <taxon>Hypocreomycetidae</taxon>
        <taxon>Glomerellales</taxon>
        <taxon>Glomerellaceae</taxon>
        <taxon>Colletotrichum</taxon>
        <taxon>Colletotrichum orbiculare species complex</taxon>
    </lineage>
</organism>
<sequence>IFNPYNLDININLIKTINNYKDYSYLYKSLNKLVLYKGNFTTFSSLFKITIVKFNFKIILIDKVISIAKKYNIERIKKNLVFKSRIFSNNSKYFKYILKITY</sequence>
<proteinExistence type="predicted"/>
<evidence type="ECO:0000313" key="2">
    <source>
        <dbReference type="Proteomes" id="UP000295604"/>
    </source>
</evidence>
<reference evidence="1 2" key="1">
    <citation type="submission" date="2018-11" db="EMBL/GenBank/DDBJ databases">
        <title>Genome sequence and assembly of Colletotrichum sidae.</title>
        <authorList>
            <person name="Gan P."/>
            <person name="Shirasu K."/>
        </authorList>
    </citation>
    <scope>NUCLEOTIDE SEQUENCE [LARGE SCALE GENOMIC DNA]</scope>
    <source>
        <strain evidence="1 2">CBS 518.97</strain>
    </source>
</reference>
<evidence type="ECO:0000313" key="1">
    <source>
        <dbReference type="EMBL" id="TDZ29453.1"/>
    </source>
</evidence>
<accession>A0A4R8Q6Q6</accession>
<comment type="caution">
    <text evidence="1">The sequence shown here is derived from an EMBL/GenBank/DDBJ whole genome shotgun (WGS) entry which is preliminary data.</text>
</comment>
<name>A0A4R8Q6Q6_9PEZI</name>
<dbReference type="EMBL" id="QAPF01003966">
    <property type="protein sequence ID" value="TDZ29453.1"/>
    <property type="molecule type" value="Genomic_DNA"/>
</dbReference>
<gene>
    <name evidence="1" type="ORF">C8034_v008055</name>
</gene>
<dbReference type="AlphaFoldDB" id="A0A4R8Q6Q6"/>
<protein>
    <submittedName>
        <fullName evidence="1">Uncharacterized protein</fullName>
    </submittedName>
</protein>
<feature type="non-terminal residue" evidence="1">
    <location>
        <position position="1"/>
    </location>
</feature>
<dbReference type="Proteomes" id="UP000295604">
    <property type="component" value="Unassembled WGS sequence"/>
</dbReference>